<dbReference type="AlphaFoldDB" id="A0A7Y6MYZ3"/>
<dbReference type="InterPro" id="IPR005467">
    <property type="entry name" value="His_kinase_dom"/>
</dbReference>
<accession>A0A7Y6MYZ3</accession>
<dbReference type="Proteomes" id="UP000594380">
    <property type="component" value="Unassembled WGS sequence"/>
</dbReference>
<dbReference type="CDD" id="cd00082">
    <property type="entry name" value="HisKA"/>
    <property type="match status" value="1"/>
</dbReference>
<keyword evidence="3" id="KW-0597">Phosphoprotein</keyword>
<dbReference type="PROSITE" id="PS50109">
    <property type="entry name" value="HIS_KIN"/>
    <property type="match status" value="1"/>
</dbReference>
<dbReference type="EC" id="2.7.13.3" evidence="2"/>
<evidence type="ECO:0000256" key="3">
    <source>
        <dbReference type="ARBA" id="ARBA00022553"/>
    </source>
</evidence>
<dbReference type="InterPro" id="IPR003594">
    <property type="entry name" value="HATPase_dom"/>
</dbReference>
<dbReference type="Gene3D" id="1.10.287.130">
    <property type="match status" value="1"/>
</dbReference>
<feature type="domain" description="Histidine kinase" evidence="9">
    <location>
        <begin position="16"/>
        <end position="206"/>
    </location>
</feature>
<evidence type="ECO:0000256" key="5">
    <source>
        <dbReference type="ARBA" id="ARBA00022741"/>
    </source>
</evidence>
<evidence type="ECO:0000256" key="4">
    <source>
        <dbReference type="ARBA" id="ARBA00022679"/>
    </source>
</evidence>
<dbReference type="SUPFAM" id="SSF55874">
    <property type="entry name" value="ATPase domain of HSP90 chaperone/DNA topoisomerase II/histidine kinase"/>
    <property type="match status" value="1"/>
</dbReference>
<sequence>MEDGNHPEPPSQLFACFVHEVNQPLGAIVTNGEVCLRWLKREEPQFEKAAACVQSMIDDGRRASEIVQRIRTLATASAPQQTRLEVNDVAPIVRQEVSNHGVSLRLRLAPGLPPLLGDRIQLQQVFLNLILNGIQAMADIADSPRELLIESRLDAGGFVIVSVRDAGTGIAPEHASRLFDAFFTTKRGGMGIGLAICRLIVEAHRE</sequence>
<dbReference type="SMART" id="SM00387">
    <property type="entry name" value="HATPase_c"/>
    <property type="match status" value="1"/>
</dbReference>
<reference evidence="10 11" key="1">
    <citation type="submission" date="2020-02" db="EMBL/GenBank/DDBJ databases">
        <title>Paraburkholderia simonii sp. nov. and Paraburkholderia youngii sp. nov. Brazilian and Mexican Mimosa-associated rhizobia.</title>
        <authorList>
            <person name="Mavima L."/>
            <person name="Beukes C.W."/>
            <person name="Chan W.Y."/>
            <person name="Palmer M."/>
            <person name="De Meyer S.E."/>
            <person name="James E.K."/>
            <person name="Venter S.N."/>
            <person name="Steenkamp E.T."/>
        </authorList>
    </citation>
    <scope>NUCLEOTIDE SEQUENCE [LARGE SCALE GENOMIC DNA]</scope>
    <source>
        <strain evidence="10 11">JPY169</strain>
    </source>
</reference>
<protein>
    <recommendedName>
        <fullName evidence="2">histidine kinase</fullName>
        <ecNumber evidence="2">2.7.13.3</ecNumber>
    </recommendedName>
</protein>
<dbReference type="Pfam" id="PF02518">
    <property type="entry name" value="HATPase_c"/>
    <property type="match status" value="1"/>
</dbReference>
<evidence type="ECO:0000313" key="11">
    <source>
        <dbReference type="Proteomes" id="UP000594380"/>
    </source>
</evidence>
<dbReference type="PANTHER" id="PTHR43065">
    <property type="entry name" value="SENSOR HISTIDINE KINASE"/>
    <property type="match status" value="1"/>
</dbReference>
<dbReference type="InterPro" id="IPR036097">
    <property type="entry name" value="HisK_dim/P_sf"/>
</dbReference>
<dbReference type="PRINTS" id="PR00344">
    <property type="entry name" value="BCTRLSENSOR"/>
</dbReference>
<evidence type="ECO:0000256" key="1">
    <source>
        <dbReference type="ARBA" id="ARBA00000085"/>
    </source>
</evidence>
<dbReference type="InterPro" id="IPR003661">
    <property type="entry name" value="HisK_dim/P_dom"/>
</dbReference>
<dbReference type="Pfam" id="PF00512">
    <property type="entry name" value="HisKA"/>
    <property type="match status" value="1"/>
</dbReference>
<evidence type="ECO:0000259" key="9">
    <source>
        <dbReference type="PROSITE" id="PS50109"/>
    </source>
</evidence>
<keyword evidence="6" id="KW-0418">Kinase</keyword>
<evidence type="ECO:0000256" key="8">
    <source>
        <dbReference type="ARBA" id="ARBA00023012"/>
    </source>
</evidence>
<dbReference type="GeneID" id="301100411"/>
<dbReference type="InterPro" id="IPR004358">
    <property type="entry name" value="Sig_transdc_His_kin-like_C"/>
</dbReference>
<comment type="catalytic activity">
    <reaction evidence="1">
        <text>ATP + protein L-histidine = ADP + protein N-phospho-L-histidine.</text>
        <dbReference type="EC" id="2.7.13.3"/>
    </reaction>
</comment>
<evidence type="ECO:0000256" key="7">
    <source>
        <dbReference type="ARBA" id="ARBA00022840"/>
    </source>
</evidence>
<keyword evidence="7" id="KW-0067">ATP-binding</keyword>
<dbReference type="GO" id="GO:0005524">
    <property type="term" value="F:ATP binding"/>
    <property type="evidence" value="ECO:0007669"/>
    <property type="project" value="UniProtKB-KW"/>
</dbReference>
<dbReference type="RefSeq" id="WP_176106375.1">
    <property type="nucleotide sequence ID" value="NZ_JAALDK010000001.1"/>
</dbReference>
<evidence type="ECO:0000256" key="2">
    <source>
        <dbReference type="ARBA" id="ARBA00012438"/>
    </source>
</evidence>
<keyword evidence="8" id="KW-0902">Two-component regulatory system</keyword>
<evidence type="ECO:0000256" key="6">
    <source>
        <dbReference type="ARBA" id="ARBA00022777"/>
    </source>
</evidence>
<dbReference type="Gene3D" id="3.30.565.10">
    <property type="entry name" value="Histidine kinase-like ATPase, C-terminal domain"/>
    <property type="match status" value="1"/>
</dbReference>
<dbReference type="PANTHER" id="PTHR43065:SF10">
    <property type="entry name" value="PEROXIDE STRESS-ACTIVATED HISTIDINE KINASE MAK3"/>
    <property type="match status" value="1"/>
</dbReference>
<organism evidence="10 11">
    <name type="scientific">Paraburkholderia youngii</name>
    <dbReference type="NCBI Taxonomy" id="2782701"/>
    <lineage>
        <taxon>Bacteria</taxon>
        <taxon>Pseudomonadati</taxon>
        <taxon>Pseudomonadota</taxon>
        <taxon>Betaproteobacteria</taxon>
        <taxon>Burkholderiales</taxon>
        <taxon>Burkholderiaceae</taxon>
        <taxon>Paraburkholderia</taxon>
    </lineage>
</organism>
<proteinExistence type="predicted"/>
<gene>
    <name evidence="10" type="ORF">G5S42_08690</name>
</gene>
<keyword evidence="4" id="KW-0808">Transferase</keyword>
<evidence type="ECO:0000313" key="10">
    <source>
        <dbReference type="EMBL" id="NUX99778.1"/>
    </source>
</evidence>
<dbReference type="EMBL" id="JAALDK010000001">
    <property type="protein sequence ID" value="NUX99778.1"/>
    <property type="molecule type" value="Genomic_DNA"/>
</dbReference>
<keyword evidence="5" id="KW-0547">Nucleotide-binding</keyword>
<comment type="caution">
    <text evidence="10">The sequence shown here is derived from an EMBL/GenBank/DDBJ whole genome shotgun (WGS) entry which is preliminary data.</text>
</comment>
<name>A0A7Y6MYZ3_9BURK</name>
<dbReference type="GO" id="GO:0000155">
    <property type="term" value="F:phosphorelay sensor kinase activity"/>
    <property type="evidence" value="ECO:0007669"/>
    <property type="project" value="InterPro"/>
</dbReference>
<dbReference type="SUPFAM" id="SSF47384">
    <property type="entry name" value="Homodimeric domain of signal transducing histidine kinase"/>
    <property type="match status" value="1"/>
</dbReference>
<dbReference type="InterPro" id="IPR036890">
    <property type="entry name" value="HATPase_C_sf"/>
</dbReference>